<reference evidence="1" key="1">
    <citation type="submission" date="2019-08" db="EMBL/GenBank/DDBJ databases">
        <authorList>
            <person name="Kucharzyk K."/>
            <person name="Murdoch R.W."/>
            <person name="Higgins S."/>
            <person name="Loffler F."/>
        </authorList>
    </citation>
    <scope>NUCLEOTIDE SEQUENCE</scope>
</reference>
<proteinExistence type="predicted"/>
<gene>
    <name evidence="1" type="ORF">SDC9_67106</name>
</gene>
<name>A0A644XWS5_9ZZZZ</name>
<protein>
    <submittedName>
        <fullName evidence="1">Uncharacterized protein</fullName>
    </submittedName>
</protein>
<accession>A0A644XWS5</accession>
<evidence type="ECO:0000313" key="1">
    <source>
        <dbReference type="EMBL" id="MPM20670.1"/>
    </source>
</evidence>
<dbReference type="AlphaFoldDB" id="A0A644XWS5"/>
<sequence>MLLPEQVRQLIDGNEVPSVPADDHVEFNGELFIAVLYMYRSDSPSSARKMMPYEP</sequence>
<comment type="caution">
    <text evidence="1">The sequence shown here is derived from an EMBL/GenBank/DDBJ whole genome shotgun (WGS) entry which is preliminary data.</text>
</comment>
<dbReference type="EMBL" id="VSSQ01003433">
    <property type="protein sequence ID" value="MPM20670.1"/>
    <property type="molecule type" value="Genomic_DNA"/>
</dbReference>
<organism evidence="1">
    <name type="scientific">bioreactor metagenome</name>
    <dbReference type="NCBI Taxonomy" id="1076179"/>
    <lineage>
        <taxon>unclassified sequences</taxon>
        <taxon>metagenomes</taxon>
        <taxon>ecological metagenomes</taxon>
    </lineage>
</organism>